<evidence type="ECO:0000256" key="3">
    <source>
        <dbReference type="ARBA" id="ARBA00022833"/>
    </source>
</evidence>
<name>A0A2P5CHQ8_PARAD</name>
<comment type="caution">
    <text evidence="4">The sequence shown here is derived from an EMBL/GenBank/DDBJ whole genome shotgun (WGS) entry which is preliminary data.</text>
</comment>
<evidence type="ECO:0000256" key="2">
    <source>
        <dbReference type="ARBA" id="ARBA00022723"/>
    </source>
</evidence>
<dbReference type="Gene3D" id="3.40.50.720">
    <property type="entry name" value="NAD(P)-binding Rossmann-like Domain"/>
    <property type="match status" value="1"/>
</dbReference>
<dbReference type="PANTHER" id="PTHR43880">
    <property type="entry name" value="ALCOHOL DEHYDROGENASE"/>
    <property type="match status" value="1"/>
</dbReference>
<gene>
    <name evidence="4" type="ORF">PanWU01x14_152020</name>
</gene>
<keyword evidence="2" id="KW-0479">Metal-binding</keyword>
<evidence type="ECO:0000256" key="1">
    <source>
        <dbReference type="ARBA" id="ARBA00011738"/>
    </source>
</evidence>
<dbReference type="GO" id="GO:0051903">
    <property type="term" value="F:S-(hydroxymethyl)glutathione dehydrogenase [NAD(P)+] activity"/>
    <property type="evidence" value="ECO:0007669"/>
    <property type="project" value="TreeGrafter"/>
</dbReference>
<dbReference type="Gene3D" id="3.90.180.10">
    <property type="entry name" value="Medium-chain alcohol dehydrogenases, catalytic domain"/>
    <property type="match status" value="1"/>
</dbReference>
<sequence>MTGRGADNCFECVGPASVVQEAYACWWGKTIVLGADKPGSEVTLPSTDILHSGKTLLGSLFGGIKPRSDIPVLLKRYELQLDEFVTHEVSFEDINKAFDLLNDGHCLRCVIRMD</sequence>
<dbReference type="PANTHER" id="PTHR43880:SF7">
    <property type="entry name" value="ALCOHOL DEHYDROGENASE-LIKE 7"/>
    <property type="match status" value="1"/>
</dbReference>
<reference evidence="5" key="1">
    <citation type="submission" date="2016-06" db="EMBL/GenBank/DDBJ databases">
        <title>Parallel loss of symbiosis genes in relatives of nitrogen-fixing non-legume Parasponia.</title>
        <authorList>
            <person name="Van Velzen R."/>
            <person name="Holmer R."/>
            <person name="Bu F."/>
            <person name="Rutten L."/>
            <person name="Van Zeijl A."/>
            <person name="Liu W."/>
            <person name="Santuari L."/>
            <person name="Cao Q."/>
            <person name="Sharma T."/>
            <person name="Shen D."/>
            <person name="Roswanjaya Y."/>
            <person name="Wardhani T."/>
            <person name="Kalhor M.S."/>
            <person name="Jansen J."/>
            <person name="Van den Hoogen J."/>
            <person name="Gungor B."/>
            <person name="Hartog M."/>
            <person name="Hontelez J."/>
            <person name="Verver J."/>
            <person name="Yang W.-C."/>
            <person name="Schijlen E."/>
            <person name="Repin R."/>
            <person name="Schilthuizen M."/>
            <person name="Schranz E."/>
            <person name="Heidstra R."/>
            <person name="Miyata K."/>
            <person name="Fedorova E."/>
            <person name="Kohlen W."/>
            <person name="Bisseling T."/>
            <person name="Smit S."/>
            <person name="Geurts R."/>
        </authorList>
    </citation>
    <scope>NUCLEOTIDE SEQUENCE [LARGE SCALE GENOMIC DNA]</scope>
    <source>
        <strain evidence="5">cv. WU1-14</strain>
    </source>
</reference>
<dbReference type="STRING" id="3476.A0A2P5CHQ8"/>
<protein>
    <submittedName>
        <fullName evidence="4">Alcohol dehydrogenase superfamily, zinc-type</fullName>
    </submittedName>
</protein>
<dbReference type="AlphaFoldDB" id="A0A2P5CHQ8"/>
<evidence type="ECO:0000313" key="5">
    <source>
        <dbReference type="Proteomes" id="UP000237105"/>
    </source>
</evidence>
<dbReference type="InterPro" id="IPR011032">
    <property type="entry name" value="GroES-like_sf"/>
</dbReference>
<keyword evidence="5" id="KW-1185">Reference proteome</keyword>
<dbReference type="GO" id="GO:0046294">
    <property type="term" value="P:formaldehyde catabolic process"/>
    <property type="evidence" value="ECO:0007669"/>
    <property type="project" value="TreeGrafter"/>
</dbReference>
<dbReference type="SUPFAM" id="SSF51735">
    <property type="entry name" value="NAD(P)-binding Rossmann-fold domains"/>
    <property type="match status" value="1"/>
</dbReference>
<proteinExistence type="predicted"/>
<organism evidence="4 5">
    <name type="scientific">Parasponia andersonii</name>
    <name type="common">Sponia andersonii</name>
    <dbReference type="NCBI Taxonomy" id="3476"/>
    <lineage>
        <taxon>Eukaryota</taxon>
        <taxon>Viridiplantae</taxon>
        <taxon>Streptophyta</taxon>
        <taxon>Embryophyta</taxon>
        <taxon>Tracheophyta</taxon>
        <taxon>Spermatophyta</taxon>
        <taxon>Magnoliopsida</taxon>
        <taxon>eudicotyledons</taxon>
        <taxon>Gunneridae</taxon>
        <taxon>Pentapetalae</taxon>
        <taxon>rosids</taxon>
        <taxon>fabids</taxon>
        <taxon>Rosales</taxon>
        <taxon>Cannabaceae</taxon>
        <taxon>Parasponia</taxon>
    </lineage>
</organism>
<accession>A0A2P5CHQ8</accession>
<dbReference type="OrthoDB" id="417550at2759"/>
<evidence type="ECO:0000313" key="4">
    <source>
        <dbReference type="EMBL" id="PON60590.1"/>
    </source>
</evidence>
<dbReference type="Proteomes" id="UP000237105">
    <property type="component" value="Unassembled WGS sequence"/>
</dbReference>
<dbReference type="GO" id="GO:0005829">
    <property type="term" value="C:cytosol"/>
    <property type="evidence" value="ECO:0007669"/>
    <property type="project" value="TreeGrafter"/>
</dbReference>
<dbReference type="SUPFAM" id="SSF50129">
    <property type="entry name" value="GroES-like"/>
    <property type="match status" value="1"/>
</dbReference>
<dbReference type="InterPro" id="IPR036291">
    <property type="entry name" value="NAD(P)-bd_dom_sf"/>
</dbReference>
<comment type="subunit">
    <text evidence="1">Homodimer.</text>
</comment>
<keyword evidence="3" id="KW-0862">Zinc</keyword>
<dbReference type="GO" id="GO:0008270">
    <property type="term" value="F:zinc ion binding"/>
    <property type="evidence" value="ECO:0007669"/>
    <property type="project" value="TreeGrafter"/>
</dbReference>
<dbReference type="EMBL" id="JXTB01000129">
    <property type="protein sequence ID" value="PON60590.1"/>
    <property type="molecule type" value="Genomic_DNA"/>
</dbReference>